<evidence type="ECO:0000256" key="3">
    <source>
        <dbReference type="ARBA" id="ARBA00023136"/>
    </source>
</evidence>
<evidence type="ECO:0000259" key="5">
    <source>
        <dbReference type="PROSITE" id="PS51085"/>
    </source>
</evidence>
<dbReference type="PANTHER" id="PTHR43081:SF17">
    <property type="entry name" value="BLL5647 PROTEIN"/>
    <property type="match status" value="1"/>
</dbReference>
<dbReference type="InterPro" id="IPR036010">
    <property type="entry name" value="2Fe-2S_ferredoxin-like_sf"/>
</dbReference>
<dbReference type="Pfam" id="PF00211">
    <property type="entry name" value="Guanylate_cyc"/>
    <property type="match status" value="1"/>
</dbReference>
<reference evidence="6 7" key="1">
    <citation type="submission" date="2016-08" db="EMBL/GenBank/DDBJ databases">
        <title>Draft genome of Fabibacter sp. strain SK-8.</title>
        <authorList>
            <person name="Wong S.-K."/>
            <person name="Hamasaki K."/>
            <person name="Yoshizawa S."/>
        </authorList>
    </citation>
    <scope>NUCLEOTIDE SEQUENCE [LARGE SCALE GENOMIC DNA]</scope>
    <source>
        <strain evidence="6 7">SK-8</strain>
    </source>
</reference>
<dbReference type="GO" id="GO:0035556">
    <property type="term" value="P:intracellular signal transduction"/>
    <property type="evidence" value="ECO:0007669"/>
    <property type="project" value="InterPro"/>
</dbReference>
<feature type="domain" description="2Fe-2S ferredoxin-type" evidence="5">
    <location>
        <begin position="2"/>
        <end position="101"/>
    </location>
</feature>
<evidence type="ECO:0008006" key="8">
    <source>
        <dbReference type="Google" id="ProtNLM"/>
    </source>
</evidence>
<dbReference type="PANTHER" id="PTHR43081">
    <property type="entry name" value="ADENYLATE CYCLASE, TERMINAL-DIFFERENTIATION SPECIFIC-RELATED"/>
    <property type="match status" value="1"/>
</dbReference>
<evidence type="ECO:0000256" key="1">
    <source>
        <dbReference type="ARBA" id="ARBA00004651"/>
    </source>
</evidence>
<dbReference type="AlphaFoldDB" id="A0A1E5SYK6"/>
<evidence type="ECO:0000313" key="6">
    <source>
        <dbReference type="EMBL" id="OEK04117.1"/>
    </source>
</evidence>
<dbReference type="PROSITE" id="PS50125">
    <property type="entry name" value="GUANYLATE_CYCLASE_2"/>
    <property type="match status" value="1"/>
</dbReference>
<dbReference type="InterPro" id="IPR029787">
    <property type="entry name" value="Nucleotide_cyclase"/>
</dbReference>
<dbReference type="GO" id="GO:0005886">
    <property type="term" value="C:plasma membrane"/>
    <property type="evidence" value="ECO:0007669"/>
    <property type="project" value="UniProtKB-SubCell"/>
</dbReference>
<comment type="caution">
    <text evidence="6">The sequence shown here is derived from an EMBL/GenBank/DDBJ whole genome shotgun (WGS) entry which is preliminary data.</text>
</comment>
<keyword evidence="7" id="KW-1185">Reference proteome</keyword>
<accession>A0A1E5SYK6</accession>
<keyword evidence="2" id="KW-1003">Cell membrane</keyword>
<evidence type="ECO:0000256" key="2">
    <source>
        <dbReference type="ARBA" id="ARBA00022475"/>
    </source>
</evidence>
<evidence type="ECO:0000259" key="4">
    <source>
        <dbReference type="PROSITE" id="PS50125"/>
    </source>
</evidence>
<name>A0A1E5SYK6_9BACT</name>
<dbReference type="STRING" id="1563681.BFP71_11565"/>
<dbReference type="Gene3D" id="3.10.20.30">
    <property type="match status" value="1"/>
</dbReference>
<dbReference type="InterPro" id="IPR001041">
    <property type="entry name" value="2Fe-2S_ferredoxin-type"/>
</dbReference>
<dbReference type="GO" id="GO:0004016">
    <property type="term" value="F:adenylate cyclase activity"/>
    <property type="evidence" value="ECO:0007669"/>
    <property type="project" value="UniProtKB-ARBA"/>
</dbReference>
<dbReference type="CDD" id="cd07302">
    <property type="entry name" value="CHD"/>
    <property type="match status" value="1"/>
</dbReference>
<dbReference type="InterPro" id="IPR050697">
    <property type="entry name" value="Adenylyl/Guanylyl_Cyclase_3/4"/>
</dbReference>
<comment type="subcellular location">
    <subcellularLocation>
        <location evidence="1">Cell membrane</location>
        <topology evidence="1">Multi-pass membrane protein</topology>
    </subcellularLocation>
</comment>
<dbReference type="InterPro" id="IPR012675">
    <property type="entry name" value="Beta-grasp_dom_sf"/>
</dbReference>
<dbReference type="GO" id="GO:0051536">
    <property type="term" value="F:iron-sulfur cluster binding"/>
    <property type="evidence" value="ECO:0007669"/>
    <property type="project" value="InterPro"/>
</dbReference>
<dbReference type="InterPro" id="IPR001054">
    <property type="entry name" value="A/G_cyclase"/>
</dbReference>
<dbReference type="SUPFAM" id="SSF55073">
    <property type="entry name" value="Nucleotide cyclase"/>
    <property type="match status" value="1"/>
</dbReference>
<dbReference type="Pfam" id="PF00111">
    <property type="entry name" value="Fer2"/>
    <property type="match status" value="1"/>
</dbReference>
<evidence type="ECO:0000313" key="7">
    <source>
        <dbReference type="Proteomes" id="UP000095552"/>
    </source>
</evidence>
<gene>
    <name evidence="6" type="ORF">BFP71_11565</name>
</gene>
<dbReference type="RefSeq" id="WP_069835622.1">
    <property type="nucleotide sequence ID" value="NZ_MDGQ01000005.1"/>
</dbReference>
<dbReference type="GO" id="GO:0006171">
    <property type="term" value="P:cAMP biosynthetic process"/>
    <property type="evidence" value="ECO:0007669"/>
    <property type="project" value="TreeGrafter"/>
</dbReference>
<dbReference type="Proteomes" id="UP000095552">
    <property type="component" value="Unassembled WGS sequence"/>
</dbReference>
<dbReference type="Gene3D" id="3.30.70.1230">
    <property type="entry name" value="Nucleotide cyclase"/>
    <property type="match status" value="1"/>
</dbReference>
<keyword evidence="3" id="KW-0472">Membrane</keyword>
<organism evidence="6 7">
    <name type="scientific">Roseivirga misakiensis</name>
    <dbReference type="NCBI Taxonomy" id="1563681"/>
    <lineage>
        <taxon>Bacteria</taxon>
        <taxon>Pseudomonadati</taxon>
        <taxon>Bacteroidota</taxon>
        <taxon>Cytophagia</taxon>
        <taxon>Cytophagales</taxon>
        <taxon>Roseivirgaceae</taxon>
        <taxon>Roseivirga</taxon>
    </lineage>
</organism>
<proteinExistence type="predicted"/>
<dbReference type="SMART" id="SM00044">
    <property type="entry name" value="CYCc"/>
    <property type="match status" value="1"/>
</dbReference>
<dbReference type="PROSITE" id="PS51085">
    <property type="entry name" value="2FE2S_FER_2"/>
    <property type="match status" value="1"/>
</dbReference>
<feature type="domain" description="Guanylate cyclase" evidence="4">
    <location>
        <begin position="122"/>
        <end position="253"/>
    </location>
</feature>
<protein>
    <recommendedName>
        <fullName evidence="8">Guanylate cyclase domain-containing protein</fullName>
    </recommendedName>
</protein>
<dbReference type="CDD" id="cd00207">
    <property type="entry name" value="fer2"/>
    <property type="match status" value="1"/>
</dbReference>
<dbReference type="OrthoDB" id="341967at2"/>
<sequence>MASIKLTSDKVTLESRADETILEASLRQGINHVHACGGNGFCSTCRIYVESGVENLNERNDREESLANQLGLTPEIRLACQTKAAGEVAARRLVLDEVDQRIIMQHGESKKPRSLGKEKEASVLFVDIADYTAFAEQTPAYDVVHILNRYFFIAGNIIKENDGRIIDYYGDGFLAIFGLNDNKDHASNLIKAGFALQDAIDRFDHDIHALVDRDFKIRLGAHTGKVIWGTIGIEGMEKEAAIGDTVNFASRIEQANKDLNTKFLISENLYKQFDKWCTISGTYDIEAKGKEGTHKVYALDRMLAPLQS</sequence>
<dbReference type="SUPFAM" id="SSF54292">
    <property type="entry name" value="2Fe-2S ferredoxin-like"/>
    <property type="match status" value="1"/>
</dbReference>
<dbReference type="EMBL" id="MDGQ01000005">
    <property type="protein sequence ID" value="OEK04117.1"/>
    <property type="molecule type" value="Genomic_DNA"/>
</dbReference>